<feature type="transmembrane region" description="Helical" evidence="8">
    <location>
        <begin position="31"/>
        <end position="49"/>
    </location>
</feature>
<keyword evidence="6 8" id="KW-1133">Transmembrane helix</keyword>
<feature type="transmembrane region" description="Helical" evidence="8">
    <location>
        <begin position="95"/>
        <end position="114"/>
    </location>
</feature>
<comment type="subcellular location">
    <subcellularLocation>
        <location evidence="1">Cell membrane</location>
        <topology evidence="1">Multi-pass membrane protein</topology>
    </subcellularLocation>
</comment>
<keyword evidence="10" id="KW-1185">Reference proteome</keyword>
<dbReference type="RefSeq" id="WP_375557740.1">
    <property type="nucleotide sequence ID" value="NZ_JBBVGT010000002.1"/>
</dbReference>
<evidence type="ECO:0000256" key="2">
    <source>
        <dbReference type="ARBA" id="ARBA00010145"/>
    </source>
</evidence>
<feature type="transmembrane region" description="Helical" evidence="8">
    <location>
        <begin position="162"/>
        <end position="183"/>
    </location>
</feature>
<feature type="transmembrane region" description="Helical" evidence="8">
    <location>
        <begin position="55"/>
        <end position="74"/>
    </location>
</feature>
<comment type="similarity">
    <text evidence="2">Belongs to the auxin efflux carrier (TC 2.A.69) family.</text>
</comment>
<feature type="transmembrane region" description="Helical" evidence="8">
    <location>
        <begin position="222"/>
        <end position="240"/>
    </location>
</feature>
<feature type="transmembrane region" description="Helical" evidence="8">
    <location>
        <begin position="278"/>
        <end position="297"/>
    </location>
</feature>
<evidence type="ECO:0000256" key="8">
    <source>
        <dbReference type="SAM" id="Phobius"/>
    </source>
</evidence>
<dbReference type="Pfam" id="PF03547">
    <property type="entry name" value="Mem_trans"/>
    <property type="match status" value="1"/>
</dbReference>
<evidence type="ECO:0000256" key="6">
    <source>
        <dbReference type="ARBA" id="ARBA00022989"/>
    </source>
</evidence>
<comment type="caution">
    <text evidence="9">The sequence shown here is derived from an EMBL/GenBank/DDBJ whole genome shotgun (WGS) entry which is preliminary data.</text>
</comment>
<proteinExistence type="inferred from homology"/>
<accession>A0ABV5CF74</accession>
<evidence type="ECO:0000256" key="3">
    <source>
        <dbReference type="ARBA" id="ARBA00022448"/>
    </source>
</evidence>
<dbReference type="InterPro" id="IPR004776">
    <property type="entry name" value="Mem_transp_PIN-like"/>
</dbReference>
<evidence type="ECO:0000256" key="7">
    <source>
        <dbReference type="ARBA" id="ARBA00023136"/>
    </source>
</evidence>
<dbReference type="PANTHER" id="PTHR36838:SF1">
    <property type="entry name" value="SLR1864 PROTEIN"/>
    <property type="match status" value="1"/>
</dbReference>
<dbReference type="EMBL" id="JBBVGT010000002">
    <property type="protein sequence ID" value="MFB5946213.1"/>
    <property type="molecule type" value="Genomic_DNA"/>
</dbReference>
<evidence type="ECO:0000256" key="4">
    <source>
        <dbReference type="ARBA" id="ARBA00022475"/>
    </source>
</evidence>
<protein>
    <submittedName>
        <fullName evidence="9">AEC family transporter</fullName>
    </submittedName>
</protein>
<dbReference type="Gene3D" id="1.20.1530.20">
    <property type="match status" value="1"/>
</dbReference>
<feature type="transmembrane region" description="Helical" evidence="8">
    <location>
        <begin position="189"/>
        <end position="210"/>
    </location>
</feature>
<dbReference type="Proteomes" id="UP001580928">
    <property type="component" value="Unassembled WGS sequence"/>
</dbReference>
<evidence type="ECO:0000313" key="9">
    <source>
        <dbReference type="EMBL" id="MFB5946213.1"/>
    </source>
</evidence>
<name>A0ABV5CF74_9SPHI</name>
<reference evidence="9 10" key="1">
    <citation type="submission" date="2024-04" db="EMBL/GenBank/DDBJ databases">
        <title>Albibacterium profundi sp. nov., isolated from sediment of the Challenger Deep of Mariana Trench.</title>
        <authorList>
            <person name="Wang Y."/>
        </authorList>
    </citation>
    <scope>NUCLEOTIDE SEQUENCE [LARGE SCALE GENOMIC DNA]</scope>
    <source>
        <strain evidence="9 10">RHL897</strain>
    </source>
</reference>
<evidence type="ECO:0000256" key="5">
    <source>
        <dbReference type="ARBA" id="ARBA00022692"/>
    </source>
</evidence>
<dbReference type="InterPro" id="IPR038770">
    <property type="entry name" value="Na+/solute_symporter_sf"/>
</dbReference>
<evidence type="ECO:0000313" key="10">
    <source>
        <dbReference type="Proteomes" id="UP001580928"/>
    </source>
</evidence>
<keyword evidence="3" id="KW-0813">Transport</keyword>
<keyword evidence="4" id="KW-1003">Cell membrane</keyword>
<keyword evidence="5 8" id="KW-0812">Transmembrane</keyword>
<keyword evidence="7 8" id="KW-0472">Membrane</keyword>
<organism evidence="9 10">
    <name type="scientific">Albibacterium profundi</name>
    <dbReference type="NCBI Taxonomy" id="3134906"/>
    <lineage>
        <taxon>Bacteria</taxon>
        <taxon>Pseudomonadati</taxon>
        <taxon>Bacteroidota</taxon>
        <taxon>Sphingobacteriia</taxon>
        <taxon>Sphingobacteriales</taxon>
        <taxon>Sphingobacteriaceae</taxon>
        <taxon>Albibacterium</taxon>
    </lineage>
</organism>
<gene>
    <name evidence="9" type="ORF">WKR92_10245</name>
</gene>
<sequence length="302" mass="33329">MVNFIMIAFCIAAGMLFRKNKLVPADSYKGINIWLIYIALPAVSFRYLPKIEWSPTMFFPVLAMFVVWGGAWVFTEFFSKKHGYKQRSRSTLELATGYSNTSFIGFPLVAAYFGEDKLGIAMICDQTSFIILSTAGVISALRAKGRGENIKPQIVIRRLVTFPPLIACVLSLTLAPIVNFSVADPFLDMLVATLAPMAIFSIGLQLQFNGWKKQLSQVSMSLLYKLILAPLLVLILALSLGVRDDIGRVSVLEAAMPTLISSSIIAEQYGLNTKLLNLIIGVGIILGIMTTAIWQFVVKIYL</sequence>
<dbReference type="PANTHER" id="PTHR36838">
    <property type="entry name" value="AUXIN EFFLUX CARRIER FAMILY PROTEIN"/>
    <property type="match status" value="1"/>
</dbReference>
<evidence type="ECO:0000256" key="1">
    <source>
        <dbReference type="ARBA" id="ARBA00004651"/>
    </source>
</evidence>
<feature type="transmembrane region" description="Helical" evidence="8">
    <location>
        <begin position="120"/>
        <end position="141"/>
    </location>
</feature>